<gene>
    <name evidence="5" type="ORF">DP107_14540</name>
</gene>
<keyword evidence="2" id="KW-0233">DNA recombination</keyword>
<comment type="caution">
    <text evidence="5">The sequence shown here is derived from an EMBL/GenBank/DDBJ whole genome shotgun (WGS) entry which is preliminary data.</text>
</comment>
<keyword evidence="1" id="KW-0238">DNA-binding</keyword>
<feature type="region of interest" description="Disordered" evidence="3">
    <location>
        <begin position="1"/>
        <end position="53"/>
    </location>
</feature>
<dbReference type="PANTHER" id="PTHR30461">
    <property type="entry name" value="DNA-INVERTASE FROM LAMBDOID PROPHAGE"/>
    <property type="match status" value="1"/>
</dbReference>
<organism evidence="5 6">
    <name type="scientific">Haloglomus irregulare</name>
    <dbReference type="NCBI Taxonomy" id="2234134"/>
    <lineage>
        <taxon>Archaea</taxon>
        <taxon>Methanobacteriati</taxon>
        <taxon>Methanobacteriota</taxon>
        <taxon>Stenosarchaea group</taxon>
        <taxon>Halobacteria</taxon>
        <taxon>Halobacteriales</taxon>
        <taxon>Natronomonadaceae</taxon>
        <taxon>Haloglomus</taxon>
    </lineage>
</organism>
<sequence>MPSSTSERRCRSALVANASRRPVPGDPGRCPRSRRRTTRRRASPLGDVLSGHVRDLRDPEPAVAHQPECDLGIAESEIEILADEATGTNTDRSGYRQMLKRVRDGEVDRVVVRKVTRLGRTMRAMSENVHEIVEDHDTGLNVQNDGLEVEPGGELSMNDEMILNVLAWAAEIEAKKIRENTKEGLRAAEAAGKWVGRPPCGFTTDADGYLQPTEEFGDAVEAIRAVEDLGWSHRKAARYTGVPRRTVPSLVEDREVYLSQHGADDF</sequence>
<keyword evidence="6" id="KW-1185">Reference proteome</keyword>
<dbReference type="SUPFAM" id="SSF53041">
    <property type="entry name" value="Resolvase-like"/>
    <property type="match status" value="1"/>
</dbReference>
<evidence type="ECO:0000256" key="1">
    <source>
        <dbReference type="ARBA" id="ARBA00023125"/>
    </source>
</evidence>
<dbReference type="Proteomes" id="UP000319894">
    <property type="component" value="Unassembled WGS sequence"/>
</dbReference>
<evidence type="ECO:0000256" key="3">
    <source>
        <dbReference type="SAM" id="MobiDB-lite"/>
    </source>
</evidence>
<dbReference type="InterPro" id="IPR050639">
    <property type="entry name" value="SSR_resolvase"/>
</dbReference>
<evidence type="ECO:0000313" key="6">
    <source>
        <dbReference type="Proteomes" id="UP000319894"/>
    </source>
</evidence>
<feature type="compositionally biased region" description="Basic residues" evidence="3">
    <location>
        <begin position="31"/>
        <end position="42"/>
    </location>
</feature>
<evidence type="ECO:0000259" key="4">
    <source>
        <dbReference type="PROSITE" id="PS51736"/>
    </source>
</evidence>
<feature type="domain" description="Resolvase/invertase-type recombinase catalytic" evidence="4">
    <location>
        <begin position="48"/>
        <end position="192"/>
    </location>
</feature>
<dbReference type="GO" id="GO:0003677">
    <property type="term" value="F:DNA binding"/>
    <property type="evidence" value="ECO:0007669"/>
    <property type="project" value="UniProtKB-KW"/>
</dbReference>
<dbReference type="SMART" id="SM00857">
    <property type="entry name" value="Resolvase"/>
    <property type="match status" value="1"/>
</dbReference>
<protein>
    <submittedName>
        <fullName evidence="5">Resolvase</fullName>
    </submittedName>
</protein>
<feature type="compositionally biased region" description="Basic and acidic residues" evidence="3">
    <location>
        <begin position="1"/>
        <end position="10"/>
    </location>
</feature>
<dbReference type="Gene3D" id="3.40.50.1390">
    <property type="entry name" value="Resolvase, N-terminal catalytic domain"/>
    <property type="match status" value="1"/>
</dbReference>
<dbReference type="RefSeq" id="WP_238330892.1">
    <property type="nucleotide sequence ID" value="NZ_QMDX01000011.1"/>
</dbReference>
<dbReference type="Pfam" id="PF00239">
    <property type="entry name" value="Resolvase"/>
    <property type="match status" value="1"/>
</dbReference>
<dbReference type="AlphaFoldDB" id="A0A554MWU2"/>
<name>A0A554MWU2_9EURY</name>
<dbReference type="InterPro" id="IPR036162">
    <property type="entry name" value="Resolvase-like_N_sf"/>
</dbReference>
<evidence type="ECO:0000256" key="2">
    <source>
        <dbReference type="ARBA" id="ARBA00023172"/>
    </source>
</evidence>
<dbReference type="InParanoid" id="A0A554MWU2"/>
<dbReference type="EMBL" id="QMDX01000011">
    <property type="protein sequence ID" value="TSD09594.1"/>
    <property type="molecule type" value="Genomic_DNA"/>
</dbReference>
<dbReference type="InterPro" id="IPR006119">
    <property type="entry name" value="Resolv_N"/>
</dbReference>
<reference evidence="5 6" key="1">
    <citation type="submission" date="2018-06" db="EMBL/GenBank/DDBJ databases">
        <title>Natronomonas sp. F16-60 a new haloarchaeon isolated from a solar saltern of Isla Cristina, Huelva, Spain.</title>
        <authorList>
            <person name="Duran-Viseras A."/>
            <person name="Sanchez-Porro C."/>
            <person name="Ventosa A."/>
        </authorList>
    </citation>
    <scope>NUCLEOTIDE SEQUENCE [LARGE SCALE GENOMIC DNA]</scope>
    <source>
        <strain evidence="5 6">F16-60</strain>
    </source>
</reference>
<dbReference type="PANTHER" id="PTHR30461:SF2">
    <property type="entry name" value="SERINE RECOMBINASE PINE-RELATED"/>
    <property type="match status" value="1"/>
</dbReference>
<evidence type="ECO:0000313" key="5">
    <source>
        <dbReference type="EMBL" id="TSD09594.1"/>
    </source>
</evidence>
<proteinExistence type="predicted"/>
<accession>A0A554MWU2</accession>
<dbReference type="PROSITE" id="PS51736">
    <property type="entry name" value="RECOMBINASES_3"/>
    <property type="match status" value="1"/>
</dbReference>
<dbReference type="GO" id="GO:0000150">
    <property type="term" value="F:DNA strand exchange activity"/>
    <property type="evidence" value="ECO:0007669"/>
    <property type="project" value="InterPro"/>
</dbReference>